<feature type="compositionally biased region" description="Basic and acidic residues" evidence="1">
    <location>
        <begin position="30"/>
        <end position="40"/>
    </location>
</feature>
<feature type="region of interest" description="Disordered" evidence="1">
    <location>
        <begin position="54"/>
        <end position="76"/>
    </location>
</feature>
<evidence type="ECO:0000256" key="1">
    <source>
        <dbReference type="SAM" id="MobiDB-lite"/>
    </source>
</evidence>
<dbReference type="Proteomes" id="UP001165136">
    <property type="component" value="Unassembled WGS sequence"/>
</dbReference>
<feature type="region of interest" description="Disordered" evidence="1">
    <location>
        <begin position="1"/>
        <end position="40"/>
    </location>
</feature>
<evidence type="ECO:0000313" key="2">
    <source>
        <dbReference type="EMBL" id="GLY69449.1"/>
    </source>
</evidence>
<sequence length="76" mass="8148">MSSRVSHRGSQTDHSARRRQAPLSGRQGAKVKDLTRGCQERPVDTIKGVWGLAPSRGVGAEPPQDTVARELAEEGA</sequence>
<reference evidence="2" key="1">
    <citation type="submission" date="2023-03" db="EMBL/GenBank/DDBJ databases">
        <title>Amycolatopsis taiwanensis NBRC 103393.</title>
        <authorList>
            <person name="Ichikawa N."/>
            <person name="Sato H."/>
            <person name="Tonouchi N."/>
        </authorList>
    </citation>
    <scope>NUCLEOTIDE SEQUENCE</scope>
    <source>
        <strain evidence="2">NBRC 103393</strain>
    </source>
</reference>
<gene>
    <name evidence="2" type="ORF">Atai01_60680</name>
</gene>
<dbReference type="AlphaFoldDB" id="A0A9W6R5G4"/>
<comment type="caution">
    <text evidence="2">The sequence shown here is derived from an EMBL/GenBank/DDBJ whole genome shotgun (WGS) entry which is preliminary data.</text>
</comment>
<dbReference type="EMBL" id="BSTI01000016">
    <property type="protein sequence ID" value="GLY69449.1"/>
    <property type="molecule type" value="Genomic_DNA"/>
</dbReference>
<feature type="compositionally biased region" description="Basic and acidic residues" evidence="1">
    <location>
        <begin position="67"/>
        <end position="76"/>
    </location>
</feature>
<evidence type="ECO:0000313" key="3">
    <source>
        <dbReference type="Proteomes" id="UP001165136"/>
    </source>
</evidence>
<protein>
    <submittedName>
        <fullName evidence="2">Uncharacterized protein</fullName>
    </submittedName>
</protein>
<proteinExistence type="predicted"/>
<organism evidence="2 3">
    <name type="scientific">Amycolatopsis taiwanensis</name>
    <dbReference type="NCBI Taxonomy" id="342230"/>
    <lineage>
        <taxon>Bacteria</taxon>
        <taxon>Bacillati</taxon>
        <taxon>Actinomycetota</taxon>
        <taxon>Actinomycetes</taxon>
        <taxon>Pseudonocardiales</taxon>
        <taxon>Pseudonocardiaceae</taxon>
        <taxon>Amycolatopsis</taxon>
    </lineage>
</organism>
<accession>A0A9W6R5G4</accession>
<name>A0A9W6R5G4_9PSEU</name>
<keyword evidence="3" id="KW-1185">Reference proteome</keyword>